<accession>A0A6A6WFB7</accession>
<dbReference type="Proteomes" id="UP000799437">
    <property type="component" value="Unassembled WGS sequence"/>
</dbReference>
<name>A0A6A6WFB7_9PEZI</name>
<dbReference type="AlphaFoldDB" id="A0A6A6WFB7"/>
<dbReference type="InterPro" id="IPR036396">
    <property type="entry name" value="Cyt_P450_sf"/>
</dbReference>
<evidence type="ECO:0000256" key="2">
    <source>
        <dbReference type="SAM" id="Phobius"/>
    </source>
</evidence>
<dbReference type="PRINTS" id="PR00385">
    <property type="entry name" value="P450"/>
</dbReference>
<sequence>MSAQVLATVSDLIVSHPYLTALLALLTYIIVQHTRSYLSLSHIPGPPLAHHTTLPLIRACLSGHTASYLSTITAQYGPLARIGPDHLLTSDPATIQRMSGARSPYRKSYWYGAMKFKPRSENLLSERDEARHEALRRKMAGAYSGREVGVEGVVDERVEEMVSLIEKKYAISKETSGPSAERNYLNVALITQYFTVDVISHLAYGVPWGDVASETDKYGYIEASETNMPTITAMALLPRLLAFFEKSYILDWLSPATQESVGLGMIVNATGPIIRARLAMGKEHQEKDMLGAFIRSGLGREELESESTLQVLAGSDTTATTIRVGLLYICSNASVLRKLRAEFDSAEISSPITDAEARKLPYLQAVIKESIRIVPPVTGMFSKEVPPEGDIICGKKVPGGTLISQCSLAIQRHEVFGTDPESFIPERWIGISPEQHHEMSQTVDLVFGYGKYQCLGRPVALLELNKVFVELLRRFDFTVRDPQNPWDANNAGLWSHRNFLVSVSQRQDVQ</sequence>
<dbReference type="GO" id="GO:0004497">
    <property type="term" value="F:monooxygenase activity"/>
    <property type="evidence" value="ECO:0007669"/>
    <property type="project" value="InterPro"/>
</dbReference>
<dbReference type="PANTHER" id="PTHR24305">
    <property type="entry name" value="CYTOCHROME P450"/>
    <property type="match status" value="1"/>
</dbReference>
<dbReference type="GO" id="GO:0005506">
    <property type="term" value="F:iron ion binding"/>
    <property type="evidence" value="ECO:0007669"/>
    <property type="project" value="InterPro"/>
</dbReference>
<dbReference type="InterPro" id="IPR001128">
    <property type="entry name" value="Cyt_P450"/>
</dbReference>
<proteinExistence type="predicted"/>
<dbReference type="Pfam" id="PF00067">
    <property type="entry name" value="p450"/>
    <property type="match status" value="1"/>
</dbReference>
<dbReference type="CDD" id="cd11060">
    <property type="entry name" value="CYP57A1-like"/>
    <property type="match status" value="1"/>
</dbReference>
<dbReference type="InterPro" id="IPR002401">
    <property type="entry name" value="Cyt_P450_E_grp-I"/>
</dbReference>
<keyword evidence="1" id="KW-0479">Metal-binding</keyword>
<comment type="cofactor">
    <cofactor evidence="1">
        <name>heme</name>
        <dbReference type="ChEBI" id="CHEBI:30413"/>
    </cofactor>
</comment>
<dbReference type="GO" id="GO:0020037">
    <property type="term" value="F:heme binding"/>
    <property type="evidence" value="ECO:0007669"/>
    <property type="project" value="InterPro"/>
</dbReference>
<protein>
    <submittedName>
        <fullName evidence="3">Cytochrome P450</fullName>
    </submittedName>
</protein>
<dbReference type="InterPro" id="IPR050121">
    <property type="entry name" value="Cytochrome_P450_monoxygenase"/>
</dbReference>
<feature type="binding site" description="axial binding residue" evidence="1">
    <location>
        <position position="454"/>
    </location>
    <ligand>
        <name>heme</name>
        <dbReference type="ChEBI" id="CHEBI:30413"/>
    </ligand>
    <ligandPart>
        <name>Fe</name>
        <dbReference type="ChEBI" id="CHEBI:18248"/>
    </ligandPart>
</feature>
<keyword evidence="4" id="KW-1185">Reference proteome</keyword>
<dbReference type="EMBL" id="ML996568">
    <property type="protein sequence ID" value="KAF2760576.1"/>
    <property type="molecule type" value="Genomic_DNA"/>
</dbReference>
<dbReference type="Gene3D" id="1.10.630.10">
    <property type="entry name" value="Cytochrome P450"/>
    <property type="match status" value="1"/>
</dbReference>
<keyword evidence="1" id="KW-0349">Heme</keyword>
<dbReference type="OrthoDB" id="3934656at2759"/>
<keyword evidence="2" id="KW-0812">Transmembrane</keyword>
<keyword evidence="2" id="KW-0472">Membrane</keyword>
<feature type="transmembrane region" description="Helical" evidence="2">
    <location>
        <begin position="12"/>
        <end position="31"/>
    </location>
</feature>
<dbReference type="GeneID" id="54487754"/>
<evidence type="ECO:0000256" key="1">
    <source>
        <dbReference type="PIRSR" id="PIRSR602401-1"/>
    </source>
</evidence>
<evidence type="ECO:0000313" key="4">
    <source>
        <dbReference type="Proteomes" id="UP000799437"/>
    </source>
</evidence>
<gene>
    <name evidence="3" type="ORF">EJ05DRAFT_498537</name>
</gene>
<keyword evidence="1" id="KW-0408">Iron</keyword>
<keyword evidence="2" id="KW-1133">Transmembrane helix</keyword>
<dbReference type="PANTHER" id="PTHR24305:SF168">
    <property type="entry name" value="P450, PUTATIVE (EUROFUNG)-RELATED"/>
    <property type="match status" value="1"/>
</dbReference>
<evidence type="ECO:0000313" key="3">
    <source>
        <dbReference type="EMBL" id="KAF2760576.1"/>
    </source>
</evidence>
<dbReference type="PRINTS" id="PR00463">
    <property type="entry name" value="EP450I"/>
</dbReference>
<dbReference type="RefSeq" id="XP_033603027.1">
    <property type="nucleotide sequence ID" value="XM_033746700.1"/>
</dbReference>
<dbReference type="GO" id="GO:0016705">
    <property type="term" value="F:oxidoreductase activity, acting on paired donors, with incorporation or reduction of molecular oxygen"/>
    <property type="evidence" value="ECO:0007669"/>
    <property type="project" value="InterPro"/>
</dbReference>
<reference evidence="3" key="1">
    <citation type="journal article" date="2020" name="Stud. Mycol.">
        <title>101 Dothideomycetes genomes: a test case for predicting lifestyles and emergence of pathogens.</title>
        <authorList>
            <person name="Haridas S."/>
            <person name="Albert R."/>
            <person name="Binder M."/>
            <person name="Bloem J."/>
            <person name="Labutti K."/>
            <person name="Salamov A."/>
            <person name="Andreopoulos B."/>
            <person name="Baker S."/>
            <person name="Barry K."/>
            <person name="Bills G."/>
            <person name="Bluhm B."/>
            <person name="Cannon C."/>
            <person name="Castanera R."/>
            <person name="Culley D."/>
            <person name="Daum C."/>
            <person name="Ezra D."/>
            <person name="Gonzalez J."/>
            <person name="Henrissat B."/>
            <person name="Kuo A."/>
            <person name="Liang C."/>
            <person name="Lipzen A."/>
            <person name="Lutzoni F."/>
            <person name="Magnuson J."/>
            <person name="Mondo S."/>
            <person name="Nolan M."/>
            <person name="Ohm R."/>
            <person name="Pangilinan J."/>
            <person name="Park H.-J."/>
            <person name="Ramirez L."/>
            <person name="Alfaro M."/>
            <person name="Sun H."/>
            <person name="Tritt A."/>
            <person name="Yoshinaga Y."/>
            <person name="Zwiers L.-H."/>
            <person name="Turgeon B."/>
            <person name="Goodwin S."/>
            <person name="Spatafora J."/>
            <person name="Crous P."/>
            <person name="Grigoriev I."/>
        </authorList>
    </citation>
    <scope>NUCLEOTIDE SEQUENCE</scope>
    <source>
        <strain evidence="3">CBS 121739</strain>
    </source>
</reference>
<dbReference type="SUPFAM" id="SSF48264">
    <property type="entry name" value="Cytochrome P450"/>
    <property type="match status" value="1"/>
</dbReference>
<organism evidence="3 4">
    <name type="scientific">Pseudovirgaria hyperparasitica</name>
    <dbReference type="NCBI Taxonomy" id="470096"/>
    <lineage>
        <taxon>Eukaryota</taxon>
        <taxon>Fungi</taxon>
        <taxon>Dikarya</taxon>
        <taxon>Ascomycota</taxon>
        <taxon>Pezizomycotina</taxon>
        <taxon>Dothideomycetes</taxon>
        <taxon>Dothideomycetes incertae sedis</taxon>
        <taxon>Acrospermales</taxon>
        <taxon>Acrospermaceae</taxon>
        <taxon>Pseudovirgaria</taxon>
    </lineage>
</organism>